<dbReference type="InterPro" id="IPR006089">
    <property type="entry name" value="Acyl-CoA_DH_CS"/>
</dbReference>
<dbReference type="SUPFAM" id="SSF47203">
    <property type="entry name" value="Acyl-CoA dehydrogenase C-terminal domain-like"/>
    <property type="match status" value="1"/>
</dbReference>
<dbReference type="PANTHER" id="PTHR42707:SF2">
    <property type="entry name" value="ACD11 DEHYDROGENASE"/>
    <property type="match status" value="1"/>
</dbReference>
<evidence type="ECO:0000259" key="7">
    <source>
        <dbReference type="Pfam" id="PF02770"/>
    </source>
</evidence>
<dbReference type="PANTHER" id="PTHR42707">
    <property type="entry name" value="ACYL-COA DEHYDROGENASE"/>
    <property type="match status" value="1"/>
</dbReference>
<keyword evidence="5" id="KW-0560">Oxidoreductase</keyword>
<keyword evidence="10" id="KW-1185">Reference proteome</keyword>
<dbReference type="SUPFAM" id="SSF56645">
    <property type="entry name" value="Acyl-CoA dehydrogenase NM domain-like"/>
    <property type="match status" value="1"/>
</dbReference>
<accession>A0ABX6D541</accession>
<evidence type="ECO:0000256" key="2">
    <source>
        <dbReference type="ARBA" id="ARBA00009347"/>
    </source>
</evidence>
<name>A0ABX6D541_9BACI</name>
<dbReference type="InterPro" id="IPR009075">
    <property type="entry name" value="AcylCo_DH/oxidase_C"/>
</dbReference>
<dbReference type="Gene3D" id="1.20.140.10">
    <property type="entry name" value="Butyryl-CoA Dehydrogenase, subunit A, domain 3"/>
    <property type="match status" value="1"/>
</dbReference>
<dbReference type="PROSITE" id="PS00073">
    <property type="entry name" value="ACYL_COA_DH_2"/>
    <property type="match status" value="1"/>
</dbReference>
<dbReference type="EMBL" id="CP045835">
    <property type="protein sequence ID" value="QGG49914.1"/>
    <property type="molecule type" value="Genomic_DNA"/>
</dbReference>
<keyword evidence="3 5" id="KW-0285">Flavoprotein</keyword>
<reference evidence="9 10" key="1">
    <citation type="submission" date="2019-11" db="EMBL/GenBank/DDBJ databases">
        <title>Whole Genome Sequencing and Comparative Genomic Analyses of Lysinibacillus pakistanensis LZH-9, a Halotolerant Strain with Excellent COD Removal Capability.</title>
        <authorList>
            <person name="Zhou H."/>
        </authorList>
    </citation>
    <scope>NUCLEOTIDE SEQUENCE [LARGE SCALE GENOMIC DNA]</scope>
    <source>
        <strain evidence="9 10">LZH-9</strain>
    </source>
</reference>
<dbReference type="Gene3D" id="2.40.110.20">
    <property type="match status" value="1"/>
</dbReference>
<dbReference type="InterPro" id="IPR036250">
    <property type="entry name" value="AcylCo_DH-like_C"/>
</dbReference>
<evidence type="ECO:0000259" key="6">
    <source>
        <dbReference type="Pfam" id="PF00441"/>
    </source>
</evidence>
<dbReference type="Pfam" id="PF00441">
    <property type="entry name" value="Acyl-CoA_dh_1"/>
    <property type="match status" value="1"/>
</dbReference>
<evidence type="ECO:0000313" key="9">
    <source>
        <dbReference type="EMBL" id="QGG49914.1"/>
    </source>
</evidence>
<dbReference type="Pfam" id="PF18158">
    <property type="entry name" value="AidB_N"/>
    <property type="match status" value="1"/>
</dbReference>
<dbReference type="Pfam" id="PF02770">
    <property type="entry name" value="Acyl-CoA_dh_M"/>
    <property type="match status" value="1"/>
</dbReference>
<organism evidence="9 10">
    <name type="scientific">Lysinibacillus pakistanensis</name>
    <dbReference type="NCBI Taxonomy" id="759811"/>
    <lineage>
        <taxon>Bacteria</taxon>
        <taxon>Bacillati</taxon>
        <taxon>Bacillota</taxon>
        <taxon>Bacilli</taxon>
        <taxon>Bacillales</taxon>
        <taxon>Bacillaceae</taxon>
        <taxon>Lysinibacillus</taxon>
    </lineage>
</organism>
<dbReference type="InterPro" id="IPR052904">
    <property type="entry name" value="Acyl-CoA_dehydrogenase-like"/>
</dbReference>
<protein>
    <submittedName>
        <fullName evidence="9">Isovaleryl-CoA dehydrogenase</fullName>
    </submittedName>
</protein>
<evidence type="ECO:0000256" key="4">
    <source>
        <dbReference type="ARBA" id="ARBA00022827"/>
    </source>
</evidence>
<dbReference type="InterPro" id="IPR041504">
    <property type="entry name" value="AidB_N"/>
</dbReference>
<feature type="domain" description="Adaptive response protein AidB N-terminal" evidence="8">
    <location>
        <begin position="5"/>
        <end position="163"/>
    </location>
</feature>
<evidence type="ECO:0000256" key="3">
    <source>
        <dbReference type="ARBA" id="ARBA00022630"/>
    </source>
</evidence>
<dbReference type="RefSeq" id="WP_369594533.1">
    <property type="nucleotide sequence ID" value="NZ_CP045835.1"/>
</dbReference>
<evidence type="ECO:0000259" key="8">
    <source>
        <dbReference type="Pfam" id="PF18158"/>
    </source>
</evidence>
<evidence type="ECO:0000256" key="5">
    <source>
        <dbReference type="RuleBase" id="RU362125"/>
    </source>
</evidence>
<evidence type="ECO:0000313" key="10">
    <source>
        <dbReference type="Proteomes" id="UP000373269"/>
    </source>
</evidence>
<gene>
    <name evidence="9" type="ORF">GDS87_02715</name>
</gene>
<feature type="domain" description="Acyl-CoA dehydrogenase/oxidase C-terminal" evidence="6">
    <location>
        <begin position="284"/>
        <end position="436"/>
    </location>
</feature>
<keyword evidence="4 5" id="KW-0274">FAD</keyword>
<evidence type="ECO:0000256" key="1">
    <source>
        <dbReference type="ARBA" id="ARBA00001974"/>
    </source>
</evidence>
<feature type="domain" description="Acyl-CoA oxidase/dehydrogenase middle" evidence="7">
    <location>
        <begin position="174"/>
        <end position="274"/>
    </location>
</feature>
<comment type="similarity">
    <text evidence="2 5">Belongs to the acyl-CoA dehydrogenase family.</text>
</comment>
<comment type="cofactor">
    <cofactor evidence="1 5">
        <name>FAD</name>
        <dbReference type="ChEBI" id="CHEBI:57692"/>
    </cofactor>
</comment>
<dbReference type="Proteomes" id="UP000373269">
    <property type="component" value="Chromosome"/>
</dbReference>
<proteinExistence type="inferred from homology"/>
<sequence>MKVLQQEEMKTTNFFKDNDTLHSILEIMLDKEFAEYATRELTDFGELCAGDIDRRAKHTDREGEPRLERYNAYGEEISEIWVNDGYKKTIEETYNTGIVGYVHKKIPQLGRKGIYVYSFAQGYLLSHAEPGFYCPVTLTMATAYLLDHYANDEVKERFLPHVCATGDTELYEGATFLTERQGGSDVGANAVEARQEGEQFRLYGEKYFASNVGMCGVAMVLARLQGASAGSKGLTLFAVPWRAEDGTMNNLRIRRLKDKLGVKAVPSGEVEFDGALAYIVGEPNKGIYYMLEALNLSRICNAVASLGIMRRGFLEAKHYVTNRYAFGKPLTQYPMIQDTLGKFAAKLHVEVATVFDLIQLYDKVTSGQGNHEDMMMNRLNIAIMKKETAEQAVKYASEAIELHGGNGYIEDFVTPRLLRDAQVLTVWEGTANILALELIRLVDKFQAHKLFVRIMEERLAKLANSTLSQLVVEQLVQLKSTLDTFSSLDKATKTFEAKAVAEKMAHMYESVVAVEWAHRFGGKYEKLADIYLEHTWALRELGAPMKTVQYFADIL</sequence>
<dbReference type="InterPro" id="IPR006091">
    <property type="entry name" value="Acyl-CoA_Oxase/DH_mid-dom"/>
</dbReference>
<dbReference type="InterPro" id="IPR009100">
    <property type="entry name" value="AcylCoA_DH/oxidase_NM_dom_sf"/>
</dbReference>